<reference evidence="8" key="1">
    <citation type="journal article" date="2014" name="BMC Genomics">
        <title>Characterizing the developmental transcriptome of the oriental fruit fly, Bactrocera dorsalis (Diptera: Tephritidae) through comparative genomic analysis with Drosophila melanogaster utilizing modENCODE datasets.</title>
        <authorList>
            <person name="Geib S.M."/>
            <person name="Calla B."/>
            <person name="Hall B."/>
            <person name="Hou S."/>
            <person name="Manoukis N.C."/>
        </authorList>
    </citation>
    <scope>NUCLEOTIDE SEQUENCE</scope>
    <source>
        <strain evidence="8">Punador</strain>
    </source>
</reference>
<keyword evidence="3" id="KW-0805">Transcription regulation</keyword>
<dbReference type="InterPro" id="IPR028002">
    <property type="entry name" value="Myb_DNA-bind_5"/>
</dbReference>
<evidence type="ECO:0000256" key="5">
    <source>
        <dbReference type="ARBA" id="ARBA00023163"/>
    </source>
</evidence>
<feature type="domain" description="Myb/SANT-like DNA-binding" evidence="7">
    <location>
        <begin position="7"/>
        <end position="81"/>
    </location>
</feature>
<evidence type="ECO:0000256" key="1">
    <source>
        <dbReference type="ARBA" id="ARBA00011764"/>
    </source>
</evidence>
<dbReference type="GO" id="GO:0005634">
    <property type="term" value="C:nucleus"/>
    <property type="evidence" value="ECO:0007669"/>
    <property type="project" value="TreeGrafter"/>
</dbReference>
<comment type="function">
    <text evidence="6">Involved in transvection phenomena (= synapsis-dependent gene expression), where the synaptic pairing of chromosomes carrying genes with which zeste interacts influences the expression of these genes. Zeste binds to DNA and stimulates transcription from a nearby promoter.</text>
</comment>
<accession>A0A034WUH2</accession>
<evidence type="ECO:0000259" key="7">
    <source>
        <dbReference type="Pfam" id="PF13873"/>
    </source>
</evidence>
<evidence type="ECO:0000256" key="4">
    <source>
        <dbReference type="ARBA" id="ARBA00023125"/>
    </source>
</evidence>
<dbReference type="GO" id="GO:0003677">
    <property type="term" value="F:DNA binding"/>
    <property type="evidence" value="ECO:0007669"/>
    <property type="project" value="UniProtKB-KW"/>
</dbReference>
<proteinExistence type="predicted"/>
<evidence type="ECO:0000256" key="6">
    <source>
        <dbReference type="ARBA" id="ARBA00025466"/>
    </source>
</evidence>
<keyword evidence="5" id="KW-0804">Transcription</keyword>
<dbReference type="OrthoDB" id="8053018at2759"/>
<dbReference type="EMBL" id="GAKP01000960">
    <property type="protein sequence ID" value="JAC57992.1"/>
    <property type="molecule type" value="Transcribed_RNA"/>
</dbReference>
<sequence length="280" mass="31918">MDNLDKRQKHTNKKQFEVLVSEMKLHPDIAKGFSQRAPGELNHFWEEISNKLNAVGPPIKDRTGWKKVWTDFKFATKKKMVKNAKQISGTGGGPFSQISLSALEEEVSVILSLNASVEGLKGITSFGCSKENIPEEIPTTSTPRKRPVESIYSQPDIDLIETSYMTPGQTIESNADADVFCTPHKKSKINKMGLLTEQINIQKKMEENVSKLLATLIKHQKDYIQEQSDTNRWLKKLSENEKDKLKEMKRHNAVMEKIAFDKLETKKKILELELEHLNNP</sequence>
<organism evidence="8">
    <name type="scientific">Bactrocera dorsalis</name>
    <name type="common">Oriental fruit fly</name>
    <name type="synonym">Dacus dorsalis</name>
    <dbReference type="NCBI Taxonomy" id="27457"/>
    <lineage>
        <taxon>Eukaryota</taxon>
        <taxon>Metazoa</taxon>
        <taxon>Ecdysozoa</taxon>
        <taxon>Arthropoda</taxon>
        <taxon>Hexapoda</taxon>
        <taxon>Insecta</taxon>
        <taxon>Pterygota</taxon>
        <taxon>Neoptera</taxon>
        <taxon>Endopterygota</taxon>
        <taxon>Diptera</taxon>
        <taxon>Brachycera</taxon>
        <taxon>Muscomorpha</taxon>
        <taxon>Tephritoidea</taxon>
        <taxon>Tephritidae</taxon>
        <taxon>Bactrocera</taxon>
        <taxon>Bactrocera</taxon>
    </lineage>
</organism>
<evidence type="ECO:0000256" key="2">
    <source>
        <dbReference type="ARBA" id="ARBA00016807"/>
    </source>
</evidence>
<dbReference type="PANTHER" id="PTHR23098:SF16">
    <property type="entry name" value="REGULATORY PROTEIN ZESTE"/>
    <property type="match status" value="1"/>
</dbReference>
<dbReference type="AlphaFoldDB" id="A0A034WUH2"/>
<comment type="subunit">
    <text evidence="1">Self-associates forming complexes of several hundred monomers.</text>
</comment>
<evidence type="ECO:0000256" key="3">
    <source>
        <dbReference type="ARBA" id="ARBA00023015"/>
    </source>
</evidence>
<name>A0A034WUH2_BACDO</name>
<evidence type="ECO:0000313" key="8">
    <source>
        <dbReference type="EMBL" id="JAC57992.1"/>
    </source>
</evidence>
<dbReference type="PANTHER" id="PTHR23098">
    <property type="entry name" value="AGAP001331-PA-RELATED"/>
    <property type="match status" value="1"/>
</dbReference>
<dbReference type="Pfam" id="PF13873">
    <property type="entry name" value="Myb_DNA-bind_5"/>
    <property type="match status" value="1"/>
</dbReference>
<protein>
    <recommendedName>
        <fullName evidence="2">Regulatory protein zeste</fullName>
    </recommendedName>
</protein>
<keyword evidence="4" id="KW-0238">DNA-binding</keyword>